<evidence type="ECO:0000313" key="1">
    <source>
        <dbReference type="EMBL" id="QQG65515.1"/>
    </source>
</evidence>
<dbReference type="RefSeq" id="WP_199264336.1">
    <property type="nucleotide sequence ID" value="NZ_CP054140.1"/>
</dbReference>
<proteinExistence type="predicted"/>
<dbReference type="AlphaFoldDB" id="A0A7T5VCS6"/>
<accession>A0A7T5VCS6</accession>
<dbReference type="Proteomes" id="UP000596092">
    <property type="component" value="Chromosome"/>
</dbReference>
<dbReference type="EMBL" id="CP054140">
    <property type="protein sequence ID" value="QQG65515.1"/>
    <property type="molecule type" value="Genomic_DNA"/>
</dbReference>
<name>A0A7T5VCS6_9BACT</name>
<sequence length="242" mass="27901">MIRDMEDMLSLEIKKEIADRYFGFRKMIEDDSKQYNQHVQNAYRQLENDVGFDLIRLYILLGSESLIHAFFQLTGLRDQVFLDPYLLHSPTIRQRLFKGLTIHGFTRRSRFHNLFFDIYTRLSAGVTSYNSRLKQLIEEGKAINKEIEDFHRHNDLGTMMGFLRRLDSGSVQGAGGMAGDISPLRDDHFAEKMRIRAPIPADNLLPDLPALPATKTVRKQLQELVDTAYNTQGKPEVSSYST</sequence>
<organism evidence="1 2">
    <name type="scientific">Desulfobulbus oligotrophicus</name>
    <dbReference type="NCBI Taxonomy" id="1909699"/>
    <lineage>
        <taxon>Bacteria</taxon>
        <taxon>Pseudomonadati</taxon>
        <taxon>Thermodesulfobacteriota</taxon>
        <taxon>Desulfobulbia</taxon>
        <taxon>Desulfobulbales</taxon>
        <taxon>Desulfobulbaceae</taxon>
        <taxon>Desulfobulbus</taxon>
    </lineage>
</organism>
<keyword evidence="2" id="KW-1185">Reference proteome</keyword>
<gene>
    <name evidence="1" type="ORF">HP555_06360</name>
</gene>
<evidence type="ECO:0000313" key="2">
    <source>
        <dbReference type="Proteomes" id="UP000596092"/>
    </source>
</evidence>
<dbReference type="KEGG" id="dog:HP555_06360"/>
<reference evidence="1 2" key="1">
    <citation type="submission" date="2020-05" db="EMBL/GenBank/DDBJ databases">
        <title>Complete genome of Desulfobulbus oligotrophicus.</title>
        <authorList>
            <person name="Podar M."/>
        </authorList>
    </citation>
    <scope>NUCLEOTIDE SEQUENCE [LARGE SCALE GENOMIC DNA]</scope>
    <source>
        <strain evidence="1 2">Prop6</strain>
    </source>
</reference>
<protein>
    <submittedName>
        <fullName evidence="1">Uncharacterized protein</fullName>
    </submittedName>
</protein>